<evidence type="ECO:0000256" key="1">
    <source>
        <dbReference type="SAM" id="MobiDB-lite"/>
    </source>
</evidence>
<organism evidence="2 3">
    <name type="scientific">Nonomuraea antimicrobica</name>
    <dbReference type="NCBI Taxonomy" id="561173"/>
    <lineage>
        <taxon>Bacteria</taxon>
        <taxon>Bacillati</taxon>
        <taxon>Actinomycetota</taxon>
        <taxon>Actinomycetes</taxon>
        <taxon>Streptosporangiales</taxon>
        <taxon>Streptosporangiaceae</taxon>
        <taxon>Nonomuraea</taxon>
    </lineage>
</organism>
<sequence length="236" mass="24239">MTNLEPVTGRPSLVEPTADERHADGRPANTALADGPLADGPLVLGIDAGTRTLQEAEHLLHIVARALGLPGDAVGCTHFVPAGQAGDEPHVACSLAVPEPITATVSELMAESAPELSWELSWALGDARTGPLAAGAAFAVSEHAERRGGRVVTFPGRDLLTGTLGAGAIRDGSAIDRVLVLASPGPPADDVPVVTNDHVRPVWRDGLMTLLTMPAAEGRLTPAEVPNPTPCCADHA</sequence>
<gene>
    <name evidence="2" type="ORF">GCM10022224_012500</name>
</gene>
<comment type="caution">
    <text evidence="2">The sequence shown here is derived from an EMBL/GenBank/DDBJ whole genome shotgun (WGS) entry which is preliminary data.</text>
</comment>
<keyword evidence="3" id="KW-1185">Reference proteome</keyword>
<dbReference type="EMBL" id="BAAAZP010000017">
    <property type="protein sequence ID" value="GAA3651120.1"/>
    <property type="molecule type" value="Genomic_DNA"/>
</dbReference>
<protein>
    <recommendedName>
        <fullName evidence="4">Universal stress protein family protein</fullName>
    </recommendedName>
</protein>
<reference evidence="3" key="1">
    <citation type="journal article" date="2019" name="Int. J. Syst. Evol. Microbiol.">
        <title>The Global Catalogue of Microorganisms (GCM) 10K type strain sequencing project: providing services to taxonomists for standard genome sequencing and annotation.</title>
        <authorList>
            <consortium name="The Broad Institute Genomics Platform"/>
            <consortium name="The Broad Institute Genome Sequencing Center for Infectious Disease"/>
            <person name="Wu L."/>
            <person name="Ma J."/>
        </authorList>
    </citation>
    <scope>NUCLEOTIDE SEQUENCE [LARGE SCALE GENOMIC DNA]</scope>
    <source>
        <strain evidence="3">JCM 16904</strain>
    </source>
</reference>
<evidence type="ECO:0008006" key="4">
    <source>
        <dbReference type="Google" id="ProtNLM"/>
    </source>
</evidence>
<accession>A0ABP7B8Q6</accession>
<evidence type="ECO:0000313" key="3">
    <source>
        <dbReference type="Proteomes" id="UP001500902"/>
    </source>
</evidence>
<dbReference type="Proteomes" id="UP001500902">
    <property type="component" value="Unassembled WGS sequence"/>
</dbReference>
<feature type="region of interest" description="Disordered" evidence="1">
    <location>
        <begin position="1"/>
        <end position="34"/>
    </location>
</feature>
<name>A0ABP7B8Q6_9ACTN</name>
<dbReference type="RefSeq" id="WP_344873878.1">
    <property type="nucleotide sequence ID" value="NZ_BAAAZP010000017.1"/>
</dbReference>
<evidence type="ECO:0000313" key="2">
    <source>
        <dbReference type="EMBL" id="GAA3651120.1"/>
    </source>
</evidence>
<proteinExistence type="predicted"/>